<keyword evidence="3" id="KW-1185">Reference proteome</keyword>
<dbReference type="InterPro" id="IPR035897">
    <property type="entry name" value="Toll_tir_struct_dom_sf"/>
</dbReference>
<dbReference type="GO" id="GO:0043531">
    <property type="term" value="F:ADP binding"/>
    <property type="evidence" value="ECO:0007669"/>
    <property type="project" value="InterPro"/>
</dbReference>
<dbReference type="Gene3D" id="3.40.50.300">
    <property type="entry name" value="P-loop containing nucleotide triphosphate hydrolases"/>
    <property type="match status" value="1"/>
</dbReference>
<dbReference type="Pfam" id="PF00931">
    <property type="entry name" value="NB-ARC"/>
    <property type="match status" value="1"/>
</dbReference>
<dbReference type="InterPro" id="IPR000157">
    <property type="entry name" value="TIR_dom"/>
</dbReference>
<dbReference type="SUPFAM" id="SSF52200">
    <property type="entry name" value="Toll/Interleukin receptor TIR domain"/>
    <property type="match status" value="1"/>
</dbReference>
<dbReference type="Gene3D" id="3.40.50.10140">
    <property type="entry name" value="Toll/interleukin-1 receptor homology (TIR) domain"/>
    <property type="match status" value="1"/>
</dbReference>
<protein>
    <recommendedName>
        <fullName evidence="1">TIR domain-containing protein</fullName>
    </recommendedName>
</protein>
<dbReference type="AlphaFoldDB" id="A0AA38FKX9"/>
<proteinExistence type="predicted"/>
<dbReference type="SMART" id="SM00255">
    <property type="entry name" value="TIR"/>
    <property type="match status" value="1"/>
</dbReference>
<comment type="caution">
    <text evidence="2">The sequence shown here is derived from an EMBL/GenBank/DDBJ whole genome shotgun (WGS) entry which is preliminary data.</text>
</comment>
<gene>
    <name evidence="2" type="ORF">KI387_010340</name>
</gene>
<accession>A0AA38FKX9</accession>
<dbReference type="PANTHER" id="PTHR11017:SF385">
    <property type="entry name" value="DISEASE RESISTANCE PROTEIN (TIR-NBS-LRR CLASS)-RELATED"/>
    <property type="match status" value="1"/>
</dbReference>
<sequence length="424" mass="47637">MSYASSSSSMASASSSSSSQRHNQLGYAFHEIVPPTASSSTKLPSPCWDVFINHCGIDVKYTIATTIHNTLTRAGLRVFLDREALEGGDDIPTKIQDAMSSASLHVAIFSTNYARSPWCLAELSFMLKTGTRIIPLFFHVDPSDLRWVDQGKGIHADPFNHHERQCRYISQKLQEWKMALQTVSFHSGCVINNNHEEGSVLKNIVNMVFKTMEKVPFQVDQKHPVGVDDAVQDFERIMIESTENLQIVGIVGMGGAGKTTLAKDLYNKKCSSFLNSSFIFDVRDAARRYLLHEKQKKLLKDLGVQDKDLWFDNIEEGKGILTSRLRSVSALIVLDDVDHEDQLGALLPARDRLGSEIFIIITSREFGVLTNGLPLSLKVFGGQVYGKSMGYWEFQLHKISKILPEDIKQRLKVSYEALYKDEQE</sequence>
<dbReference type="GO" id="GO:0006952">
    <property type="term" value="P:defense response"/>
    <property type="evidence" value="ECO:0007669"/>
    <property type="project" value="InterPro"/>
</dbReference>
<name>A0AA38FKX9_TAXCH</name>
<dbReference type="PROSITE" id="PS50104">
    <property type="entry name" value="TIR"/>
    <property type="match status" value="1"/>
</dbReference>
<dbReference type="InterPro" id="IPR042197">
    <property type="entry name" value="Apaf_helical"/>
</dbReference>
<dbReference type="SUPFAM" id="SSF52540">
    <property type="entry name" value="P-loop containing nucleoside triphosphate hydrolases"/>
    <property type="match status" value="1"/>
</dbReference>
<dbReference type="PRINTS" id="PR00364">
    <property type="entry name" value="DISEASERSIST"/>
</dbReference>
<dbReference type="GO" id="GO:0007165">
    <property type="term" value="P:signal transduction"/>
    <property type="evidence" value="ECO:0007669"/>
    <property type="project" value="InterPro"/>
</dbReference>
<dbReference type="InterPro" id="IPR002182">
    <property type="entry name" value="NB-ARC"/>
</dbReference>
<dbReference type="Pfam" id="PF01582">
    <property type="entry name" value="TIR"/>
    <property type="match status" value="1"/>
</dbReference>
<dbReference type="Proteomes" id="UP000824469">
    <property type="component" value="Unassembled WGS sequence"/>
</dbReference>
<feature type="non-terminal residue" evidence="2">
    <location>
        <position position="424"/>
    </location>
</feature>
<dbReference type="PANTHER" id="PTHR11017">
    <property type="entry name" value="LEUCINE-RICH REPEAT-CONTAINING PROTEIN"/>
    <property type="match status" value="1"/>
</dbReference>
<evidence type="ECO:0000313" key="3">
    <source>
        <dbReference type="Proteomes" id="UP000824469"/>
    </source>
</evidence>
<dbReference type="Gene3D" id="1.10.8.430">
    <property type="entry name" value="Helical domain of apoptotic protease-activating factors"/>
    <property type="match status" value="1"/>
</dbReference>
<dbReference type="InterPro" id="IPR044974">
    <property type="entry name" value="Disease_R_plants"/>
</dbReference>
<dbReference type="EMBL" id="JAHRHJ020000008">
    <property type="protein sequence ID" value="KAH9305936.1"/>
    <property type="molecule type" value="Genomic_DNA"/>
</dbReference>
<reference evidence="2 3" key="1">
    <citation type="journal article" date="2021" name="Nat. Plants">
        <title>The Taxus genome provides insights into paclitaxel biosynthesis.</title>
        <authorList>
            <person name="Xiong X."/>
            <person name="Gou J."/>
            <person name="Liao Q."/>
            <person name="Li Y."/>
            <person name="Zhou Q."/>
            <person name="Bi G."/>
            <person name="Li C."/>
            <person name="Du R."/>
            <person name="Wang X."/>
            <person name="Sun T."/>
            <person name="Guo L."/>
            <person name="Liang H."/>
            <person name="Lu P."/>
            <person name="Wu Y."/>
            <person name="Zhang Z."/>
            <person name="Ro D.K."/>
            <person name="Shang Y."/>
            <person name="Huang S."/>
            <person name="Yan J."/>
        </authorList>
    </citation>
    <scope>NUCLEOTIDE SEQUENCE [LARGE SCALE GENOMIC DNA]</scope>
    <source>
        <strain evidence="2">Ta-2019</strain>
    </source>
</reference>
<feature type="domain" description="TIR" evidence="1">
    <location>
        <begin position="46"/>
        <end position="208"/>
    </location>
</feature>
<evidence type="ECO:0000259" key="1">
    <source>
        <dbReference type="PROSITE" id="PS50104"/>
    </source>
</evidence>
<evidence type="ECO:0000313" key="2">
    <source>
        <dbReference type="EMBL" id="KAH9305936.1"/>
    </source>
</evidence>
<organism evidence="2 3">
    <name type="scientific">Taxus chinensis</name>
    <name type="common">Chinese yew</name>
    <name type="synonym">Taxus wallichiana var. chinensis</name>
    <dbReference type="NCBI Taxonomy" id="29808"/>
    <lineage>
        <taxon>Eukaryota</taxon>
        <taxon>Viridiplantae</taxon>
        <taxon>Streptophyta</taxon>
        <taxon>Embryophyta</taxon>
        <taxon>Tracheophyta</taxon>
        <taxon>Spermatophyta</taxon>
        <taxon>Pinopsida</taxon>
        <taxon>Pinidae</taxon>
        <taxon>Conifers II</taxon>
        <taxon>Cupressales</taxon>
        <taxon>Taxaceae</taxon>
        <taxon>Taxus</taxon>
    </lineage>
</organism>
<dbReference type="InterPro" id="IPR027417">
    <property type="entry name" value="P-loop_NTPase"/>
</dbReference>